<evidence type="ECO:0000256" key="7">
    <source>
        <dbReference type="ARBA" id="ARBA00023160"/>
    </source>
</evidence>
<dbReference type="Pfam" id="PF01648">
    <property type="entry name" value="ACPS"/>
    <property type="match status" value="1"/>
</dbReference>
<feature type="domain" description="4'-phosphopantetheinyl transferase" evidence="9">
    <location>
        <begin position="4"/>
        <end position="97"/>
    </location>
</feature>
<dbReference type="InterPro" id="IPR002582">
    <property type="entry name" value="ACPS"/>
</dbReference>
<evidence type="ECO:0000256" key="8">
    <source>
        <dbReference type="HAMAP-Rule" id="MF_00101"/>
    </source>
</evidence>
<keyword evidence="8" id="KW-0963">Cytoplasm</keyword>
<dbReference type="NCBIfam" id="TIGR00516">
    <property type="entry name" value="acpS"/>
    <property type="match status" value="1"/>
</dbReference>
<comment type="function">
    <text evidence="8">Transfers the 4'-phosphopantetheine moiety from coenzyme A to a Ser of acyl-carrier-protein.</text>
</comment>
<organism evidence="10 11">
    <name type="scientific">Candidatus Saccharicenans subterraneus</name>
    <dbReference type="NCBI Taxonomy" id="2508984"/>
    <lineage>
        <taxon>Bacteria</taxon>
        <taxon>Candidatus Aminicenantota</taxon>
        <taxon>Candidatus Aminicenantia</taxon>
        <taxon>Candidatus Aminicenantales</taxon>
        <taxon>Candidatus Saccharicenantaceae</taxon>
        <taxon>Candidatus Saccharicenans</taxon>
    </lineage>
</organism>
<evidence type="ECO:0000256" key="3">
    <source>
        <dbReference type="ARBA" id="ARBA00022723"/>
    </source>
</evidence>
<keyword evidence="2 8" id="KW-0808">Transferase</keyword>
<evidence type="ECO:0000313" key="10">
    <source>
        <dbReference type="EMBL" id="RFT16331.1"/>
    </source>
</evidence>
<dbReference type="InterPro" id="IPR008278">
    <property type="entry name" value="4-PPantetheinyl_Trfase_dom"/>
</dbReference>
<comment type="similarity">
    <text evidence="8">Belongs to the P-Pant transferase superfamily. AcpS family.</text>
</comment>
<keyword evidence="1 8" id="KW-0444">Lipid biosynthesis</keyword>
<dbReference type="GO" id="GO:0005737">
    <property type="term" value="C:cytoplasm"/>
    <property type="evidence" value="ECO:0007669"/>
    <property type="project" value="UniProtKB-SubCell"/>
</dbReference>
<dbReference type="SUPFAM" id="SSF56214">
    <property type="entry name" value="4'-phosphopantetheinyl transferase"/>
    <property type="match status" value="1"/>
</dbReference>
<proteinExistence type="inferred from homology"/>
<keyword evidence="7 8" id="KW-0275">Fatty acid biosynthesis</keyword>
<dbReference type="Gene3D" id="3.90.470.20">
    <property type="entry name" value="4'-phosphopantetheinyl transferase domain"/>
    <property type="match status" value="1"/>
</dbReference>
<dbReference type="NCBIfam" id="NF000832">
    <property type="entry name" value="PRK00070.3-2"/>
    <property type="match status" value="1"/>
</dbReference>
<keyword evidence="4 8" id="KW-0276">Fatty acid metabolism</keyword>
<comment type="catalytic activity">
    <reaction evidence="8">
        <text>apo-[ACP] + CoA = holo-[ACP] + adenosine 3',5'-bisphosphate + H(+)</text>
        <dbReference type="Rhea" id="RHEA:12068"/>
        <dbReference type="Rhea" id="RHEA-COMP:9685"/>
        <dbReference type="Rhea" id="RHEA-COMP:9690"/>
        <dbReference type="ChEBI" id="CHEBI:15378"/>
        <dbReference type="ChEBI" id="CHEBI:29999"/>
        <dbReference type="ChEBI" id="CHEBI:57287"/>
        <dbReference type="ChEBI" id="CHEBI:58343"/>
        <dbReference type="ChEBI" id="CHEBI:64479"/>
        <dbReference type="EC" id="2.7.8.7"/>
    </reaction>
</comment>
<name>A0A3E2BNP9_9BACT</name>
<dbReference type="EMBL" id="QUAH01000004">
    <property type="protein sequence ID" value="RFT16331.1"/>
    <property type="molecule type" value="Genomic_DNA"/>
</dbReference>
<gene>
    <name evidence="8" type="primary">acpS</name>
    <name evidence="10" type="ORF">OP8BY_1935</name>
</gene>
<comment type="cofactor">
    <cofactor evidence="8">
        <name>Mg(2+)</name>
        <dbReference type="ChEBI" id="CHEBI:18420"/>
    </cofactor>
</comment>
<dbReference type="NCBIfam" id="TIGR00556">
    <property type="entry name" value="pantethn_trn"/>
    <property type="match status" value="1"/>
</dbReference>
<dbReference type="HAMAP" id="MF_00101">
    <property type="entry name" value="AcpS"/>
    <property type="match status" value="1"/>
</dbReference>
<keyword evidence="5 8" id="KW-0460">Magnesium</keyword>
<comment type="caution">
    <text evidence="10">The sequence shown here is derived from an EMBL/GenBank/DDBJ whole genome shotgun (WGS) entry which is preliminary data.</text>
</comment>
<comment type="subcellular location">
    <subcellularLocation>
        <location evidence="8">Cytoplasm</location>
    </subcellularLocation>
</comment>
<reference evidence="10 11" key="1">
    <citation type="submission" date="2018-08" db="EMBL/GenBank/DDBJ databases">
        <title>Genome analysis of the thermophilic bacterium of the candidate phylum Aminicenantes from deep subsurface aquifer revealed its physiology and ecological role.</title>
        <authorList>
            <person name="Kadnikov V.V."/>
            <person name="Mardanov A.V."/>
            <person name="Beletsky A.V."/>
            <person name="Karnachuk O.V."/>
            <person name="Ravin N.V."/>
        </authorList>
    </citation>
    <scope>NUCLEOTIDE SEQUENCE [LARGE SCALE GENOMIC DNA]</scope>
    <source>
        <strain evidence="10">BY38</strain>
    </source>
</reference>
<keyword evidence="6 8" id="KW-0443">Lipid metabolism</keyword>
<dbReference type="InterPro" id="IPR004568">
    <property type="entry name" value="Ppantetheine-prot_Trfase_dom"/>
</dbReference>
<evidence type="ECO:0000259" key="9">
    <source>
        <dbReference type="Pfam" id="PF01648"/>
    </source>
</evidence>
<protein>
    <recommendedName>
        <fullName evidence="8">Holo-[acyl-carrier-protein] synthase</fullName>
        <shortName evidence="8">Holo-ACP synthase</shortName>
        <ecNumber evidence="8">2.7.8.7</ecNumber>
    </recommendedName>
    <alternativeName>
        <fullName evidence="8">4'-phosphopantetheinyl transferase AcpS</fullName>
    </alternativeName>
</protein>
<dbReference type="GO" id="GO:0006633">
    <property type="term" value="P:fatty acid biosynthetic process"/>
    <property type="evidence" value="ECO:0007669"/>
    <property type="project" value="UniProtKB-UniRule"/>
</dbReference>
<evidence type="ECO:0000256" key="2">
    <source>
        <dbReference type="ARBA" id="ARBA00022679"/>
    </source>
</evidence>
<dbReference type="InterPro" id="IPR037143">
    <property type="entry name" value="4-PPantetheinyl_Trfase_dom_sf"/>
</dbReference>
<evidence type="ECO:0000256" key="5">
    <source>
        <dbReference type="ARBA" id="ARBA00022842"/>
    </source>
</evidence>
<evidence type="ECO:0000256" key="1">
    <source>
        <dbReference type="ARBA" id="ARBA00022516"/>
    </source>
</evidence>
<dbReference type="GO" id="GO:0000287">
    <property type="term" value="F:magnesium ion binding"/>
    <property type="evidence" value="ECO:0007669"/>
    <property type="project" value="UniProtKB-UniRule"/>
</dbReference>
<accession>A0A3E2BNP9</accession>
<evidence type="ECO:0000313" key="11">
    <source>
        <dbReference type="Proteomes" id="UP000257323"/>
    </source>
</evidence>
<dbReference type="AlphaFoldDB" id="A0A3E2BNP9"/>
<feature type="binding site" evidence="8">
    <location>
        <position position="56"/>
    </location>
    <ligand>
        <name>Mg(2+)</name>
        <dbReference type="ChEBI" id="CHEBI:18420"/>
    </ligand>
</feature>
<sequence>MIFGVGVDIIEVARVEDKLSRTPGLKEKLYTPVEIAYCESKKFPFQHYAARFAAKEAFMKALGTGWSRGVKFSEIEVRNLDSGQPVLEVYGRARELCQAEGITRSYVSLSHLQTKAVATVVLEK</sequence>
<evidence type="ECO:0000256" key="6">
    <source>
        <dbReference type="ARBA" id="ARBA00023098"/>
    </source>
</evidence>
<keyword evidence="3 8" id="KW-0479">Metal-binding</keyword>
<feature type="binding site" evidence="8">
    <location>
        <position position="8"/>
    </location>
    <ligand>
        <name>Mg(2+)</name>
        <dbReference type="ChEBI" id="CHEBI:18420"/>
    </ligand>
</feature>
<dbReference type="EC" id="2.7.8.7" evidence="8"/>
<dbReference type="GO" id="GO:0008897">
    <property type="term" value="F:holo-[acyl-carrier-protein] synthase activity"/>
    <property type="evidence" value="ECO:0007669"/>
    <property type="project" value="UniProtKB-UniRule"/>
</dbReference>
<evidence type="ECO:0000256" key="4">
    <source>
        <dbReference type="ARBA" id="ARBA00022832"/>
    </source>
</evidence>
<dbReference type="Proteomes" id="UP000257323">
    <property type="component" value="Unassembled WGS sequence"/>
</dbReference>